<evidence type="ECO:0000313" key="3">
    <source>
        <dbReference type="Proteomes" id="UP000199180"/>
    </source>
</evidence>
<keyword evidence="3" id="KW-1185">Reference proteome</keyword>
<accession>A0A1I0EZK8</accession>
<evidence type="ECO:0000256" key="1">
    <source>
        <dbReference type="SAM" id="SignalP"/>
    </source>
</evidence>
<dbReference type="RefSeq" id="WP_090734459.1">
    <property type="nucleotide sequence ID" value="NZ_FOHO01000006.1"/>
</dbReference>
<dbReference type="OrthoDB" id="8265097at2"/>
<feature type="signal peptide" evidence="1">
    <location>
        <begin position="1"/>
        <end position="19"/>
    </location>
</feature>
<evidence type="ECO:0008006" key="4">
    <source>
        <dbReference type="Google" id="ProtNLM"/>
    </source>
</evidence>
<protein>
    <recommendedName>
        <fullName evidence="4">DUF2846 domain-containing protein</fullName>
    </recommendedName>
</protein>
<feature type="chain" id="PRO_5011565888" description="DUF2846 domain-containing protein" evidence="1">
    <location>
        <begin position="20"/>
        <end position="190"/>
    </location>
</feature>
<reference evidence="2 3" key="1">
    <citation type="submission" date="2016-10" db="EMBL/GenBank/DDBJ databases">
        <authorList>
            <person name="de Groot N.N."/>
        </authorList>
    </citation>
    <scope>NUCLEOTIDE SEQUENCE [LARGE SCALE GENOMIC DNA]</scope>
    <source>
        <strain evidence="2 3">DSM 17862</strain>
    </source>
</reference>
<dbReference type="Proteomes" id="UP000199180">
    <property type="component" value="Unassembled WGS sequence"/>
</dbReference>
<dbReference type="AlphaFoldDB" id="A0A1I0EZK8"/>
<dbReference type="EMBL" id="FOHO01000006">
    <property type="protein sequence ID" value="SET51120.1"/>
    <property type="molecule type" value="Genomic_DNA"/>
</dbReference>
<proteinExistence type="predicted"/>
<evidence type="ECO:0000313" key="2">
    <source>
        <dbReference type="EMBL" id="SET51120.1"/>
    </source>
</evidence>
<gene>
    <name evidence="2" type="ORF">SAMN04489858_10619</name>
</gene>
<dbReference type="STRING" id="364199.SAMN04489858_10619"/>
<organism evidence="2 3">
    <name type="scientific">Paracoccus homiensis</name>
    <dbReference type="NCBI Taxonomy" id="364199"/>
    <lineage>
        <taxon>Bacteria</taxon>
        <taxon>Pseudomonadati</taxon>
        <taxon>Pseudomonadota</taxon>
        <taxon>Alphaproteobacteria</taxon>
        <taxon>Rhodobacterales</taxon>
        <taxon>Paracoccaceae</taxon>
        <taxon>Paracoccus</taxon>
    </lineage>
</organism>
<sequence>MNFWLRVICLLLMPLAAWAEDRPRAGILWNRSGLPATFPLQVKTLPGKDYVVFLVDPDTDDPAIAGYIRGGTFFRLLVPPGNYLLRFAYGTDWRGQDDLFGPDTGWTQIDKPLDFRVIGTSRRSGYLVTLIEENGSMKIVEAAPQDWCQSLRRSSQIREYPKDLPGTTDRDAPKLRYLDQQVQIYDRLCA</sequence>
<name>A0A1I0EZK8_9RHOB</name>
<keyword evidence="1" id="KW-0732">Signal</keyword>